<feature type="transmembrane region" description="Helical" evidence="2">
    <location>
        <begin position="7"/>
        <end position="28"/>
    </location>
</feature>
<evidence type="ECO:0000256" key="1">
    <source>
        <dbReference type="ARBA" id="ARBA00023115"/>
    </source>
</evidence>
<feature type="transmembrane region" description="Helical" evidence="2">
    <location>
        <begin position="139"/>
        <end position="159"/>
    </location>
</feature>
<dbReference type="SUPFAM" id="SSF53335">
    <property type="entry name" value="S-adenosyl-L-methionine-dependent methyltransferases"/>
    <property type="match status" value="1"/>
</dbReference>
<feature type="transmembrane region" description="Helical" evidence="2">
    <location>
        <begin position="70"/>
        <end position="93"/>
    </location>
</feature>
<dbReference type="NCBIfam" id="NF037959">
    <property type="entry name" value="MFS_SpdSyn"/>
    <property type="match status" value="1"/>
</dbReference>
<accession>A0A1E8E3N3</accession>
<proteinExistence type="predicted"/>
<name>A0A1E8E3N3_9GAMM</name>
<dbReference type="EMBL" id="MKQS01000005">
    <property type="protein sequence ID" value="OFE44179.1"/>
    <property type="molecule type" value="Genomic_DNA"/>
</dbReference>
<comment type="caution">
    <text evidence="3">The sequence shown here is derived from an EMBL/GenBank/DDBJ whole genome shotgun (WGS) entry which is preliminary data.</text>
</comment>
<keyword evidence="2" id="KW-0812">Transmembrane</keyword>
<evidence type="ECO:0008006" key="5">
    <source>
        <dbReference type="Google" id="ProtNLM"/>
    </source>
</evidence>
<protein>
    <recommendedName>
        <fullName evidence="5">Spermidine synthase</fullName>
    </recommendedName>
</protein>
<evidence type="ECO:0000313" key="3">
    <source>
        <dbReference type="EMBL" id="OFE44179.1"/>
    </source>
</evidence>
<dbReference type="Proteomes" id="UP000186931">
    <property type="component" value="Unassembled WGS sequence"/>
</dbReference>
<dbReference type="GO" id="GO:0006596">
    <property type="term" value="P:polyamine biosynthetic process"/>
    <property type="evidence" value="ECO:0007669"/>
    <property type="project" value="UniProtKB-KW"/>
</dbReference>
<gene>
    <name evidence="3" type="ORF">BJN41_02805</name>
</gene>
<dbReference type="InterPro" id="IPR029063">
    <property type="entry name" value="SAM-dependent_MTases_sf"/>
</dbReference>
<feature type="transmembrane region" description="Helical" evidence="2">
    <location>
        <begin position="40"/>
        <end position="58"/>
    </location>
</feature>
<feature type="transmembrane region" description="Helical" evidence="2">
    <location>
        <begin position="99"/>
        <end position="118"/>
    </location>
</feature>
<dbReference type="STRING" id="202956.BJN41_02805"/>
<sequence>MKNYKIIYLISFFSGFLSLSQEILWMRIISFAGMSVPQTFSFTLALFLVGISIGAIIGKKICKLRENLQLSNIGIIFFIAALVDLLLIVLVYFSFYFNGLILVLGSFVFISAMVRGIVFPMIHHVGANQVKTGAQISNVYFSNVFGSALAPLLISFVALDFLNTQQVYILICFLTLLISAICFNKKEFKFIIFLINMFVFFCLFLPEKLFYELSKNSYELNVYPEKIIENKHGFIQVYNSHGDQVVFGANVYDGKFNTDIFHNTNGIDRAYFLTTIRPKAKDALVIGLSTGSWVKVLSMMPSLEKITVIEINPAYHDLIKSDPAISRILKDRRIEIVFDDGRKWLKKNQNKKFDIVLMNTTWHWRAYGSNLLSQNFLHLIKSVLNENGVAFYNTTQSIDAFYTAKQVFPRVYKYKFFVLASSNQILLSEKDMITSLCELEDPLSKQKIFSGENQCILAKNEIMKNPLIPYEQIPAFPRKPELITDDNMITEFKYGKGI</sequence>
<feature type="transmembrane region" description="Helical" evidence="2">
    <location>
        <begin position="190"/>
        <end position="211"/>
    </location>
</feature>
<keyword evidence="2" id="KW-1133">Transmembrane helix</keyword>
<dbReference type="PANTHER" id="PTHR43317:SF1">
    <property type="entry name" value="THERMOSPERMINE SYNTHASE ACAULIS5"/>
    <property type="match status" value="1"/>
</dbReference>
<evidence type="ECO:0000313" key="4">
    <source>
        <dbReference type="Proteomes" id="UP000186931"/>
    </source>
</evidence>
<reference evidence="3 4" key="1">
    <citation type="submission" date="2016-10" db="EMBL/GenBank/DDBJ databases">
        <title>Genome of airborne Acinetobacter sp. 5-2Ac02 in the hospital environment: Species near to Acinetobacter towneri.</title>
        <authorList>
            <person name="Barbosa B."/>
            <person name="Fernandez-Garcia L."/>
            <person name="Gato E."/>
            <person name="Leao R."/>
            <person name="Albano R."/>
            <person name="Fernandez B."/>
            <person name="Fernandez-Cuenca F."/>
            <person name="Marques E."/>
            <person name="Tomas M."/>
        </authorList>
    </citation>
    <scope>NUCLEOTIDE SEQUENCE [LARGE SCALE GENOMIC DNA]</scope>
    <source>
        <strain evidence="3 4">5-2Ac02</strain>
    </source>
</reference>
<organism evidence="3 4">
    <name type="scientific">Acinetobacter towneri</name>
    <dbReference type="NCBI Taxonomy" id="202956"/>
    <lineage>
        <taxon>Bacteria</taxon>
        <taxon>Pseudomonadati</taxon>
        <taxon>Pseudomonadota</taxon>
        <taxon>Gammaproteobacteria</taxon>
        <taxon>Moraxellales</taxon>
        <taxon>Moraxellaceae</taxon>
        <taxon>Acinetobacter</taxon>
    </lineage>
</organism>
<dbReference type="RefSeq" id="WP_070153493.1">
    <property type="nucleotide sequence ID" value="NZ_MKQS01000005.1"/>
</dbReference>
<feature type="transmembrane region" description="Helical" evidence="2">
    <location>
        <begin position="165"/>
        <end position="183"/>
    </location>
</feature>
<dbReference type="Pfam" id="PF01564">
    <property type="entry name" value="Spermine_synth"/>
    <property type="match status" value="1"/>
</dbReference>
<keyword evidence="1" id="KW-0620">Polyamine biosynthesis</keyword>
<evidence type="ECO:0000256" key="2">
    <source>
        <dbReference type="SAM" id="Phobius"/>
    </source>
</evidence>
<keyword evidence="2" id="KW-0472">Membrane</keyword>
<dbReference type="Gene3D" id="3.40.50.150">
    <property type="entry name" value="Vaccinia Virus protein VP39"/>
    <property type="match status" value="1"/>
</dbReference>
<dbReference type="PANTHER" id="PTHR43317">
    <property type="entry name" value="THERMOSPERMINE SYNTHASE ACAULIS5"/>
    <property type="match status" value="1"/>
</dbReference>
<dbReference type="AlphaFoldDB" id="A0A1E8E3N3"/>